<dbReference type="OrthoDB" id="9990458at2759"/>
<protein>
    <submittedName>
        <fullName evidence="7">CACNG3 protein</fullName>
    </submittedName>
</protein>
<evidence type="ECO:0000256" key="2">
    <source>
        <dbReference type="ARBA" id="ARBA00007111"/>
    </source>
</evidence>
<dbReference type="GO" id="GO:0019226">
    <property type="term" value="P:transmission of nerve impulse"/>
    <property type="evidence" value="ECO:0007669"/>
    <property type="project" value="TreeGrafter"/>
</dbReference>
<dbReference type="PANTHER" id="PTHR12107:SF28">
    <property type="entry name" value="VOLTAGE-DEPENDENT CALCIUM CHANNEL GAMMA-3 SUBUNIT-LIKE"/>
    <property type="match status" value="1"/>
</dbReference>
<evidence type="ECO:0000313" key="8">
    <source>
        <dbReference type="Proteomes" id="UP000838412"/>
    </source>
</evidence>
<dbReference type="GO" id="GO:0098943">
    <property type="term" value="P:neurotransmitter receptor transport, postsynaptic endosome to lysosome"/>
    <property type="evidence" value="ECO:0007669"/>
    <property type="project" value="TreeGrafter"/>
</dbReference>
<feature type="transmembrane region" description="Helical" evidence="6">
    <location>
        <begin position="36"/>
        <end position="62"/>
    </location>
</feature>
<evidence type="ECO:0000256" key="4">
    <source>
        <dbReference type="ARBA" id="ARBA00022989"/>
    </source>
</evidence>
<dbReference type="Proteomes" id="UP000838412">
    <property type="component" value="Chromosome 9"/>
</dbReference>
<dbReference type="AlphaFoldDB" id="A0A8K0F3J8"/>
<dbReference type="InterPro" id="IPR051072">
    <property type="entry name" value="CACNG_subunit"/>
</dbReference>
<evidence type="ECO:0000256" key="1">
    <source>
        <dbReference type="ARBA" id="ARBA00004141"/>
    </source>
</evidence>
<dbReference type="GO" id="GO:0098970">
    <property type="term" value="P:postsynaptic neurotransmitter receptor diffusion trapping"/>
    <property type="evidence" value="ECO:0007669"/>
    <property type="project" value="TreeGrafter"/>
</dbReference>
<dbReference type="GO" id="GO:0098839">
    <property type="term" value="C:postsynaptic density membrane"/>
    <property type="evidence" value="ECO:0007669"/>
    <property type="project" value="TreeGrafter"/>
</dbReference>
<dbReference type="GO" id="GO:0005245">
    <property type="term" value="F:voltage-gated calcium channel activity"/>
    <property type="evidence" value="ECO:0007669"/>
    <property type="project" value="TreeGrafter"/>
</dbReference>
<organism evidence="7 8">
    <name type="scientific">Branchiostoma lanceolatum</name>
    <name type="common">Common lancelet</name>
    <name type="synonym">Amphioxus lanceolatum</name>
    <dbReference type="NCBI Taxonomy" id="7740"/>
    <lineage>
        <taxon>Eukaryota</taxon>
        <taxon>Metazoa</taxon>
        <taxon>Chordata</taxon>
        <taxon>Cephalochordata</taxon>
        <taxon>Leptocardii</taxon>
        <taxon>Amphioxiformes</taxon>
        <taxon>Branchiostomatidae</taxon>
        <taxon>Branchiostoma</taxon>
    </lineage>
</organism>
<dbReference type="GO" id="GO:0016247">
    <property type="term" value="F:channel regulator activity"/>
    <property type="evidence" value="ECO:0007669"/>
    <property type="project" value="TreeGrafter"/>
</dbReference>
<sequence length="454" mass="51204">MYQRDQAIKSGRGIGVGRWGSLVRILRMAQCGKRPLMLVTTVCSTASFALLAIAMGTDFWLFSQEAMFTPRPNGTVKLAAYSGLWNECIRRQDAKRCKRIDWFPDDFEFDRHSTEFILRTIRSTGAFTIASLVIKLLGGIINMGALLDKRRLVLSLITGVVDVIAGLCNLVGLIIFVSMLHKPHGDTSNSKYFFGWSFYCAAASFAGMEISGVSAVYWYSKRERDAWRHFCEESPAKEKSLFAEKIDSLRHRTENAKEWPPYTVDIDDSAAASGDISTYELPLRNFSRDPTRQTYASSQPMLADYPTTSRASDVYVCARDLLDYRRQASPPDIDTSARRASFGQTRHLSIEEYLEQRSPGFEYVDPSSPTFDFEPPSPPGMDLEASPALSCTSRHTFHGRGSITEDYLEPPLPEPRCTRANRRASLPRQHSTPVYPFPEYMDVPIDFLRKTTPV</sequence>
<feature type="transmembrane region" description="Helical" evidence="6">
    <location>
        <begin position="152"/>
        <end position="176"/>
    </location>
</feature>
<dbReference type="GO" id="GO:0099590">
    <property type="term" value="P:neurotransmitter receptor internalization"/>
    <property type="evidence" value="ECO:0007669"/>
    <property type="project" value="TreeGrafter"/>
</dbReference>
<dbReference type="Pfam" id="PF00822">
    <property type="entry name" value="PMP22_Claudin"/>
    <property type="match status" value="1"/>
</dbReference>
<dbReference type="Gene3D" id="1.20.140.150">
    <property type="match status" value="1"/>
</dbReference>
<feature type="transmembrane region" description="Helical" evidence="6">
    <location>
        <begin position="196"/>
        <end position="219"/>
    </location>
</feature>
<dbReference type="GO" id="GO:0032281">
    <property type="term" value="C:AMPA glutamate receptor complex"/>
    <property type="evidence" value="ECO:0007669"/>
    <property type="project" value="TreeGrafter"/>
</dbReference>
<comment type="subcellular location">
    <subcellularLocation>
        <location evidence="1">Membrane</location>
        <topology evidence="1">Multi-pass membrane protein</topology>
    </subcellularLocation>
</comment>
<comment type="similarity">
    <text evidence="2">Belongs to the PMP-22/EMP/MP20 family. CACNG subfamily.</text>
</comment>
<evidence type="ECO:0000313" key="7">
    <source>
        <dbReference type="EMBL" id="CAH1273584.1"/>
    </source>
</evidence>
<gene>
    <name evidence="7" type="primary">CACNG3</name>
    <name evidence="7" type="ORF">BLAG_LOCUS24884</name>
</gene>
<dbReference type="InterPro" id="IPR004031">
    <property type="entry name" value="PMP22/EMP/MP20/Claudin"/>
</dbReference>
<feature type="transmembrane region" description="Helical" evidence="6">
    <location>
        <begin position="125"/>
        <end position="145"/>
    </location>
</feature>
<dbReference type="InterPro" id="IPR008368">
    <property type="entry name" value="VDCC_gsu"/>
</dbReference>
<reference evidence="7" key="1">
    <citation type="submission" date="2022-01" db="EMBL/GenBank/DDBJ databases">
        <authorList>
            <person name="Braso-Vives M."/>
        </authorList>
    </citation>
    <scope>NUCLEOTIDE SEQUENCE</scope>
</reference>
<dbReference type="PRINTS" id="PR01792">
    <property type="entry name" value="VDCCGAMMA"/>
</dbReference>
<evidence type="ECO:0000256" key="6">
    <source>
        <dbReference type="SAM" id="Phobius"/>
    </source>
</evidence>
<keyword evidence="5 6" id="KW-0472">Membrane</keyword>
<evidence type="ECO:0000256" key="5">
    <source>
        <dbReference type="ARBA" id="ARBA00023136"/>
    </source>
</evidence>
<dbReference type="PANTHER" id="PTHR12107">
    <property type="entry name" value="VOLTAGE-DEPENDENT CALCIUM CHANNEL GAMMA SUBUNIT"/>
    <property type="match status" value="1"/>
</dbReference>
<evidence type="ECO:0000256" key="3">
    <source>
        <dbReference type="ARBA" id="ARBA00022692"/>
    </source>
</evidence>
<name>A0A8K0F3J8_BRALA</name>
<dbReference type="EMBL" id="OV696694">
    <property type="protein sequence ID" value="CAH1273584.1"/>
    <property type="molecule type" value="Genomic_DNA"/>
</dbReference>
<keyword evidence="3 6" id="KW-0812">Transmembrane</keyword>
<proteinExistence type="inferred from homology"/>
<dbReference type="GO" id="GO:0051968">
    <property type="term" value="P:positive regulation of synaptic transmission, glutamatergic"/>
    <property type="evidence" value="ECO:0007669"/>
    <property type="project" value="TreeGrafter"/>
</dbReference>
<keyword evidence="4 6" id="KW-1133">Transmembrane helix</keyword>
<accession>A0A8K0F3J8</accession>
<keyword evidence="8" id="KW-1185">Reference proteome</keyword>